<evidence type="ECO:0000313" key="2">
    <source>
        <dbReference type="EMBL" id="OBR89289.1"/>
    </source>
</evidence>
<dbReference type="EMBL" id="KI894027">
    <property type="protein sequence ID" value="OBR89289.1"/>
    <property type="molecule type" value="Genomic_DNA"/>
</dbReference>
<feature type="signal peptide" evidence="1">
    <location>
        <begin position="1"/>
        <end position="20"/>
    </location>
</feature>
<gene>
    <name evidence="2" type="ORF">I303_01114</name>
    <name evidence="3" type="ORF">I303_101110</name>
</gene>
<evidence type="ECO:0000313" key="3">
    <source>
        <dbReference type="EMBL" id="WWC58567.1"/>
    </source>
</evidence>
<proteinExistence type="predicted"/>
<name>A0A1A6AGU7_9TREE</name>
<protein>
    <submittedName>
        <fullName evidence="2">Uncharacterized protein</fullName>
    </submittedName>
</protein>
<dbReference type="VEuPathDB" id="FungiDB:I303_01114"/>
<dbReference type="AlphaFoldDB" id="A0A1A6AGU7"/>
<dbReference type="EMBL" id="CP144530">
    <property type="protein sequence ID" value="WWC58567.1"/>
    <property type="molecule type" value="Genomic_DNA"/>
</dbReference>
<sequence length="176" mass="19332">MTSLFSIIVLTSILLSLIAAQRINITRPPPLLPDGTIVSPQYVGCISEQRFFEILNNDNDVEFGVTTIQSNKEGCNTLMETARSLMRVTTTCTHFTSSTDVTHQFPVRQQSPSLLCTITNAQKGVGITHTLTYLSSIRSNPSSANFRSTAIATLTASKVYSQRHAVQVLYSDMRGD</sequence>
<dbReference type="KEGG" id="kdj:28964813"/>
<feature type="chain" id="PRO_5008342397" evidence="1">
    <location>
        <begin position="21"/>
        <end position="176"/>
    </location>
</feature>
<evidence type="ECO:0000256" key="1">
    <source>
        <dbReference type="SAM" id="SignalP"/>
    </source>
</evidence>
<dbReference type="Proteomes" id="UP000078595">
    <property type="component" value="Chromosome 1"/>
</dbReference>
<reference evidence="3" key="3">
    <citation type="submission" date="2024-02" db="EMBL/GenBank/DDBJ databases">
        <title>Comparative genomics of Cryptococcus and Kwoniella reveals pathogenesis evolution and contrasting modes of karyotype evolution via chromosome fusion or intercentromeric recombination.</title>
        <authorList>
            <person name="Coelho M.A."/>
            <person name="David-Palma M."/>
            <person name="Shea T."/>
            <person name="Bowers K."/>
            <person name="McGinley-Smith S."/>
            <person name="Mohammad A.W."/>
            <person name="Gnirke A."/>
            <person name="Yurkov A.M."/>
            <person name="Nowrousian M."/>
            <person name="Sun S."/>
            <person name="Cuomo C.A."/>
            <person name="Heitman J."/>
        </authorList>
    </citation>
    <scope>NUCLEOTIDE SEQUENCE</scope>
    <source>
        <strain evidence="3">CBS 10117</strain>
    </source>
</reference>
<dbReference type="RefSeq" id="XP_018267131.1">
    <property type="nucleotide sequence ID" value="XM_018404477.1"/>
</dbReference>
<reference evidence="2" key="1">
    <citation type="submission" date="2013-07" db="EMBL/GenBank/DDBJ databases">
        <title>The Genome Sequence of Cryptococcus dejecticola CBS10117.</title>
        <authorList>
            <consortium name="The Broad Institute Genome Sequencing Platform"/>
            <person name="Cuomo C."/>
            <person name="Litvintseva A."/>
            <person name="Chen Y."/>
            <person name="Heitman J."/>
            <person name="Sun S."/>
            <person name="Springer D."/>
            <person name="Dromer F."/>
            <person name="Young S.K."/>
            <person name="Zeng Q."/>
            <person name="Gargeya S."/>
            <person name="Fitzgerald M."/>
            <person name="Abouelleil A."/>
            <person name="Alvarado L."/>
            <person name="Berlin A.M."/>
            <person name="Chapman S.B."/>
            <person name="Dewar J."/>
            <person name="Goldberg J."/>
            <person name="Griggs A."/>
            <person name="Gujja S."/>
            <person name="Hansen M."/>
            <person name="Howarth C."/>
            <person name="Imamovic A."/>
            <person name="Larimer J."/>
            <person name="McCowan C."/>
            <person name="Murphy C."/>
            <person name="Pearson M."/>
            <person name="Priest M."/>
            <person name="Roberts A."/>
            <person name="Saif S."/>
            <person name="Shea T."/>
            <person name="Sykes S."/>
            <person name="Wortman J."/>
            <person name="Nusbaum C."/>
            <person name="Birren B."/>
        </authorList>
    </citation>
    <scope>NUCLEOTIDE SEQUENCE [LARGE SCALE GENOMIC DNA]</scope>
    <source>
        <strain evidence="2">CBS 10117</strain>
    </source>
</reference>
<organism evidence="2">
    <name type="scientific">Kwoniella dejecticola CBS 10117</name>
    <dbReference type="NCBI Taxonomy" id="1296121"/>
    <lineage>
        <taxon>Eukaryota</taxon>
        <taxon>Fungi</taxon>
        <taxon>Dikarya</taxon>
        <taxon>Basidiomycota</taxon>
        <taxon>Agaricomycotina</taxon>
        <taxon>Tremellomycetes</taxon>
        <taxon>Tremellales</taxon>
        <taxon>Cryptococcaceae</taxon>
        <taxon>Kwoniella</taxon>
    </lineage>
</organism>
<evidence type="ECO:0000313" key="4">
    <source>
        <dbReference type="Proteomes" id="UP000078595"/>
    </source>
</evidence>
<accession>A0A1A6AGU7</accession>
<keyword evidence="4" id="KW-1185">Reference proteome</keyword>
<dbReference type="OrthoDB" id="10669668at2759"/>
<reference evidence="3" key="2">
    <citation type="submission" date="2013-07" db="EMBL/GenBank/DDBJ databases">
        <authorList>
            <consortium name="The Broad Institute Genome Sequencing Platform"/>
            <person name="Cuomo C."/>
            <person name="Litvintseva A."/>
            <person name="Chen Y."/>
            <person name="Heitman J."/>
            <person name="Sun S."/>
            <person name="Springer D."/>
            <person name="Dromer F."/>
            <person name="Young S.K."/>
            <person name="Zeng Q."/>
            <person name="Gargeya S."/>
            <person name="Fitzgerald M."/>
            <person name="Abouelleil A."/>
            <person name="Alvarado L."/>
            <person name="Berlin A.M."/>
            <person name="Chapman S.B."/>
            <person name="Dewar J."/>
            <person name="Goldberg J."/>
            <person name="Griggs A."/>
            <person name="Gujja S."/>
            <person name="Hansen M."/>
            <person name="Howarth C."/>
            <person name="Imamovic A."/>
            <person name="Larimer J."/>
            <person name="McCowan C."/>
            <person name="Murphy C."/>
            <person name="Pearson M."/>
            <person name="Priest M."/>
            <person name="Roberts A."/>
            <person name="Saif S."/>
            <person name="Shea T."/>
            <person name="Sykes S."/>
            <person name="Wortman J."/>
            <person name="Nusbaum C."/>
            <person name="Birren B."/>
        </authorList>
    </citation>
    <scope>NUCLEOTIDE SEQUENCE</scope>
    <source>
        <strain evidence="3">CBS 10117</strain>
    </source>
</reference>
<keyword evidence="1" id="KW-0732">Signal</keyword>
<dbReference type="GeneID" id="28964813"/>